<dbReference type="STRING" id="365046.Rta_29270"/>
<dbReference type="InterPro" id="IPR010982">
    <property type="entry name" value="Lambda_DNA-bd_dom_sf"/>
</dbReference>
<dbReference type="SUPFAM" id="SSF47413">
    <property type="entry name" value="lambda repressor-like DNA-binding domains"/>
    <property type="match status" value="1"/>
</dbReference>
<dbReference type="AlphaFoldDB" id="F5Y6F6"/>
<dbReference type="eggNOG" id="COG3620">
    <property type="taxonomic scope" value="Bacteria"/>
</dbReference>
<evidence type="ECO:0000313" key="2">
    <source>
        <dbReference type="EMBL" id="AEG94030.1"/>
    </source>
</evidence>
<dbReference type="RefSeq" id="WP_013902261.1">
    <property type="nucleotide sequence ID" value="NC_015677.1"/>
</dbReference>
<organism evidence="2 3">
    <name type="scientific">Ramlibacter tataouinensis (strain ATCC BAA-407 / DSM 14655 / LMG 21543 / TTB310)</name>
    <dbReference type="NCBI Taxonomy" id="365046"/>
    <lineage>
        <taxon>Bacteria</taxon>
        <taxon>Pseudomonadati</taxon>
        <taxon>Pseudomonadota</taxon>
        <taxon>Betaproteobacteria</taxon>
        <taxon>Burkholderiales</taxon>
        <taxon>Comamonadaceae</taxon>
        <taxon>Ramlibacter</taxon>
    </lineage>
</organism>
<protein>
    <submittedName>
        <fullName evidence="2">Transcriptional regulator, XRE family-like protein</fullName>
    </submittedName>
</protein>
<dbReference type="OrthoDB" id="8686638at2"/>
<reference evidence="3" key="1">
    <citation type="submission" date="2006-01" db="EMBL/GenBank/DDBJ databases">
        <title>Genome of the cyst-dividing bacterium Ramlibacter tataouinensis.</title>
        <authorList>
            <person name="Barakat M."/>
            <person name="Ortet P."/>
            <person name="De Luca G."/>
            <person name="Jourlin-Castelli C."/>
            <person name="Ansaldi M."/>
            <person name="Py B."/>
            <person name="Fichant G."/>
            <person name="Coutinho P."/>
            <person name="Voulhoux R."/>
            <person name="Bastien O."/>
            <person name="Roy S."/>
            <person name="Marechal E."/>
            <person name="Henrissat B."/>
            <person name="Quentin Y."/>
            <person name="Noirot P."/>
            <person name="Filloux A."/>
            <person name="Mejean V."/>
            <person name="DuBow M."/>
            <person name="Barras F."/>
            <person name="Heulin T."/>
        </authorList>
    </citation>
    <scope>NUCLEOTIDE SEQUENCE [LARGE SCALE GENOMIC DNA]</scope>
    <source>
        <strain evidence="3">ATCC BAA-407 / DSM 14655 / LMG 21543 / TTB310</strain>
    </source>
</reference>
<evidence type="ECO:0000313" key="3">
    <source>
        <dbReference type="Proteomes" id="UP000008385"/>
    </source>
</evidence>
<dbReference type="GO" id="GO:0003677">
    <property type="term" value="F:DNA binding"/>
    <property type="evidence" value="ECO:0007669"/>
    <property type="project" value="InterPro"/>
</dbReference>
<feature type="domain" description="HTH cro/C1-type" evidence="1">
    <location>
        <begin position="11"/>
        <end position="64"/>
    </location>
</feature>
<dbReference type="SMART" id="SM00530">
    <property type="entry name" value="HTH_XRE"/>
    <property type="match status" value="1"/>
</dbReference>
<proteinExistence type="predicted"/>
<name>F5Y6F6_RAMTT</name>
<dbReference type="PROSITE" id="PS50943">
    <property type="entry name" value="HTH_CROC1"/>
    <property type="match status" value="1"/>
</dbReference>
<accession>F5Y6F6</accession>
<sequence length="107" mass="11488">MLHSTSIVQQLESTRKAAQLTQAELAERSGVNRMTVGRVEAGLDPRLSTVEELARALGMEIILVPKALRPEVENFVRSGGKLVAQPPGVGAPKSIVDLLPVRAPRRG</sequence>
<dbReference type="Pfam" id="PF01381">
    <property type="entry name" value="HTH_3"/>
    <property type="match status" value="1"/>
</dbReference>
<dbReference type="HOGENOM" id="CLU_2276247_0_0_4"/>
<dbReference type="EMBL" id="CP000245">
    <property type="protein sequence ID" value="AEG94030.1"/>
    <property type="molecule type" value="Genomic_DNA"/>
</dbReference>
<keyword evidence="3" id="KW-1185">Reference proteome</keyword>
<dbReference type="KEGG" id="rta:Rta_29270"/>
<reference evidence="2 3" key="2">
    <citation type="journal article" date="2011" name="PLoS ONE">
        <title>The Cyst-Dividing Bacterium Ramlibacter tataouinensis TTB310 Genome Reveals a Well-Stocked Toolbox for Adaptation to a Desert Environment.</title>
        <authorList>
            <person name="De Luca G."/>
            <person name="Barakat M."/>
            <person name="Ortet P."/>
            <person name="Fochesato S."/>
            <person name="Jourlin-Castelli C."/>
            <person name="Ansaldi M."/>
            <person name="Py B."/>
            <person name="Fichant G."/>
            <person name="Coutinho P.M."/>
            <person name="Voulhoux R."/>
            <person name="Bastien O."/>
            <person name="Marechal E."/>
            <person name="Henrissat B."/>
            <person name="Quentin Y."/>
            <person name="Noirot P."/>
            <person name="Filloux A."/>
            <person name="Mejean V."/>
            <person name="Dubow M.S."/>
            <person name="Barras F."/>
            <person name="Barbe V."/>
            <person name="Weissenbach J."/>
            <person name="Mihalcescu I."/>
            <person name="Vermeglio A."/>
            <person name="Achouak W."/>
            <person name="Heulin T."/>
        </authorList>
    </citation>
    <scope>NUCLEOTIDE SEQUENCE [LARGE SCALE GENOMIC DNA]</scope>
    <source>
        <strain evidence="3">ATCC BAA-407 / DSM 14655 / LMG 21543 / TTB310</strain>
    </source>
</reference>
<gene>
    <name evidence="2" type="ordered locus">Rta_29270</name>
</gene>
<dbReference type="Proteomes" id="UP000008385">
    <property type="component" value="Chromosome"/>
</dbReference>
<dbReference type="Gene3D" id="1.10.260.40">
    <property type="entry name" value="lambda repressor-like DNA-binding domains"/>
    <property type="match status" value="1"/>
</dbReference>
<dbReference type="CDD" id="cd00093">
    <property type="entry name" value="HTH_XRE"/>
    <property type="match status" value="1"/>
</dbReference>
<dbReference type="InterPro" id="IPR001387">
    <property type="entry name" value="Cro/C1-type_HTH"/>
</dbReference>
<evidence type="ECO:0000259" key="1">
    <source>
        <dbReference type="PROSITE" id="PS50943"/>
    </source>
</evidence>